<dbReference type="PANTHER" id="PTHR22906:SF43">
    <property type="entry name" value="PROPERDIN"/>
    <property type="match status" value="1"/>
</dbReference>
<dbReference type="Pfam" id="PF25106">
    <property type="entry name" value="VWA_4"/>
    <property type="match status" value="1"/>
</dbReference>
<sequence>MAAKLIPLALLIVVHYTHALEWEALGCYKDSWSRTMPHYFKSVENGANFQETFEQCRVEAEKHGYDYFGIQNLIECWGSPDGRSTYDNQGCSVNCIRDSEGKYGVGEHWANFIYRKKQDWTDCSAKECGDGVQYKLVLTQDRRNTNCFEYNVLVERSEETRKCSAEKPCEVNGGWSDYSSWSSCTKTCGGGTQTRTRTCTNPKPAHGGKECVGDAKETRHCSEAACAVNGGWSDYSSWSSCTKTCGGGTQTRTRTCTNPKPAHGGKECVGDAKETRHCSEAACAVNGGWSDYSSWSSCTKTCGGGTQTRTRTCTNPKPAHGGKECVGDAKETRHCSEAACAVNGGWSDFSKWTKCSKTCGGGKQERTRTCTSPAPSHNGKKCAGDAREERECNTDKCPPKPCTADDIVNKVVEALSGDKVTINNRLLAAVVQVVKACCSLINSTQSPAQRKNFIEFPSMWDDLLRQKKREFLFIPAAMDDTLPKEASKKELMARLVAAMGHDGRNYAMRMMGYLLKIQGNCRADKIISDIKKNLGEEKFKDFLAVNGDVSLIFTLDTTGSMRKEIVAAKDIIRAIAGYERKGKVDFILSLFNDPGSGYIQKSDKIADFESEINAVRTLGGGDCPELAFNGIVDAIWKGNPRIMSPMYVFTDAPPKARGEYNLDTSIGAALDYMIPVNFFFSKEGCGNPGTNSDYKTIMEDTAGSGLYFNSSAAISNIGAIVNSDLDGSVVITAGSSVKRRRRDLAEIVRRSSVYVKAFPVDESVEKLTVYVASSRLSSKVSLRDPSNNPVAPTMTLYGSCLWFVDRPKVGEWRIKFPSKTEDFSYQVKASSIANNQFHVKFTKRLSRRSIFSLEHPLTGEKAIAKIIITQTSRIDESSLKLEILHSGGKKKLKMKDYETTFDPPASAFKFILSGRTHDGNAFQRLSHEYTAREAVLCSEIGQNLLTIQRGGKSSHHFTLHNNGPTQEFKLKATVINPTEGVTVDEASTTRPLKVAKRKYSNVAVSLKADKSVAKGTPVTLYISVTAARVKTSIVSHLIVL</sequence>
<name>A7S664_NEMVE</name>
<dbReference type="OMA" id="AKETRHC"/>
<evidence type="ECO:0000256" key="9">
    <source>
        <dbReference type="ARBA" id="ARBA00023157"/>
    </source>
</evidence>
<keyword evidence="13" id="KW-1185">Reference proteome</keyword>
<keyword evidence="8" id="KW-0472">Membrane</keyword>
<dbReference type="Pfam" id="PF00090">
    <property type="entry name" value="TSP_1"/>
    <property type="match status" value="4"/>
</dbReference>
<dbReference type="InterPro" id="IPR036383">
    <property type="entry name" value="TSP1_rpt_sf"/>
</dbReference>
<gene>
    <name evidence="12" type="ORF">NEMVEDRAFT_v1g207416</name>
</gene>
<evidence type="ECO:0000256" key="2">
    <source>
        <dbReference type="ARBA" id="ARBA00004613"/>
    </source>
</evidence>
<feature type="domain" description="Hemicentin-1-like von Willebrand factor A" evidence="11">
    <location>
        <begin position="550"/>
        <end position="661"/>
    </location>
</feature>
<evidence type="ECO:0000256" key="1">
    <source>
        <dbReference type="ARBA" id="ARBA00004167"/>
    </source>
</evidence>
<evidence type="ECO:0000256" key="4">
    <source>
        <dbReference type="ARBA" id="ARBA00022692"/>
    </source>
</evidence>
<dbReference type="PANTHER" id="PTHR22906">
    <property type="entry name" value="PROPERDIN"/>
    <property type="match status" value="1"/>
</dbReference>
<keyword evidence="7" id="KW-1133">Transmembrane helix</keyword>
<dbReference type="SUPFAM" id="SSF53300">
    <property type="entry name" value="vWA-like"/>
    <property type="match status" value="1"/>
</dbReference>
<keyword evidence="6" id="KW-0677">Repeat</keyword>
<dbReference type="AlphaFoldDB" id="A7S664"/>
<evidence type="ECO:0000256" key="3">
    <source>
        <dbReference type="ARBA" id="ARBA00022525"/>
    </source>
</evidence>
<evidence type="ECO:0000256" key="7">
    <source>
        <dbReference type="ARBA" id="ARBA00022989"/>
    </source>
</evidence>
<dbReference type="Gene3D" id="3.40.50.410">
    <property type="entry name" value="von Willebrand factor, type A domain"/>
    <property type="match status" value="1"/>
</dbReference>
<feature type="signal peptide" evidence="10">
    <location>
        <begin position="1"/>
        <end position="19"/>
    </location>
</feature>
<evidence type="ECO:0000256" key="5">
    <source>
        <dbReference type="ARBA" id="ARBA00022729"/>
    </source>
</evidence>
<dbReference type="eggNOG" id="KOG4475">
    <property type="taxonomic scope" value="Eukaryota"/>
</dbReference>
<reference evidence="12 13" key="1">
    <citation type="journal article" date="2007" name="Science">
        <title>Sea anemone genome reveals ancestral eumetazoan gene repertoire and genomic organization.</title>
        <authorList>
            <person name="Putnam N.H."/>
            <person name="Srivastava M."/>
            <person name="Hellsten U."/>
            <person name="Dirks B."/>
            <person name="Chapman J."/>
            <person name="Salamov A."/>
            <person name="Terry A."/>
            <person name="Shapiro H."/>
            <person name="Lindquist E."/>
            <person name="Kapitonov V.V."/>
            <person name="Jurka J."/>
            <person name="Genikhovich G."/>
            <person name="Grigoriev I.V."/>
            <person name="Lucas S.M."/>
            <person name="Steele R.E."/>
            <person name="Finnerty J.R."/>
            <person name="Technau U."/>
            <person name="Martindale M.Q."/>
            <person name="Rokhsar D.S."/>
        </authorList>
    </citation>
    <scope>NUCLEOTIDE SEQUENCE [LARGE SCALE GENOMIC DNA]</scope>
    <source>
        <strain evidence="13">CH2 X CH6</strain>
    </source>
</reference>
<dbReference type="PRINTS" id="PR01705">
    <property type="entry name" value="TSP1REPEAT"/>
</dbReference>
<dbReference type="InterPro" id="IPR056861">
    <property type="entry name" value="HMCN1-like_VWA"/>
</dbReference>
<evidence type="ECO:0000313" key="12">
    <source>
        <dbReference type="EMBL" id="EDO40760.1"/>
    </source>
</evidence>
<feature type="chain" id="PRO_5002714788" description="Hemicentin-1-like von Willebrand factor A domain-containing protein" evidence="10">
    <location>
        <begin position="20"/>
        <end position="1040"/>
    </location>
</feature>
<organism evidence="12 13">
    <name type="scientific">Nematostella vectensis</name>
    <name type="common">Starlet sea anemone</name>
    <dbReference type="NCBI Taxonomy" id="45351"/>
    <lineage>
        <taxon>Eukaryota</taxon>
        <taxon>Metazoa</taxon>
        <taxon>Cnidaria</taxon>
        <taxon>Anthozoa</taxon>
        <taxon>Hexacorallia</taxon>
        <taxon>Actiniaria</taxon>
        <taxon>Edwardsiidae</taxon>
        <taxon>Nematostella</taxon>
    </lineage>
</organism>
<keyword evidence="5 10" id="KW-0732">Signal</keyword>
<dbReference type="EMBL" id="DS469586">
    <property type="protein sequence ID" value="EDO40760.1"/>
    <property type="molecule type" value="Genomic_DNA"/>
</dbReference>
<evidence type="ECO:0000256" key="6">
    <source>
        <dbReference type="ARBA" id="ARBA00022737"/>
    </source>
</evidence>
<dbReference type="PROSITE" id="PS50092">
    <property type="entry name" value="TSP1"/>
    <property type="match status" value="4"/>
</dbReference>
<dbReference type="InParanoid" id="A7S664"/>
<protein>
    <recommendedName>
        <fullName evidence="11">Hemicentin-1-like von Willebrand factor A domain-containing protein</fullName>
    </recommendedName>
</protein>
<dbReference type="InterPro" id="IPR000884">
    <property type="entry name" value="TSP1_rpt"/>
</dbReference>
<evidence type="ECO:0000256" key="10">
    <source>
        <dbReference type="SAM" id="SignalP"/>
    </source>
</evidence>
<evidence type="ECO:0000256" key="8">
    <source>
        <dbReference type="ARBA" id="ARBA00023136"/>
    </source>
</evidence>
<keyword evidence="3" id="KW-0964">Secreted</keyword>
<dbReference type="SUPFAM" id="SSF82895">
    <property type="entry name" value="TSP-1 type 1 repeat"/>
    <property type="match status" value="4"/>
</dbReference>
<accession>A7S664</accession>
<keyword evidence="9" id="KW-1015">Disulfide bond</keyword>
<dbReference type="InterPro" id="IPR052065">
    <property type="entry name" value="Compl_asym_regulator"/>
</dbReference>
<dbReference type="HOGENOM" id="CLU_292767_0_0_1"/>
<evidence type="ECO:0000259" key="11">
    <source>
        <dbReference type="Pfam" id="PF25106"/>
    </source>
</evidence>
<keyword evidence="4" id="KW-0812">Transmembrane</keyword>
<comment type="subcellular location">
    <subcellularLocation>
        <location evidence="1">Membrane</location>
        <topology evidence="1">Single-pass membrane protein</topology>
    </subcellularLocation>
    <subcellularLocation>
        <location evidence="2">Secreted</location>
    </subcellularLocation>
</comment>
<dbReference type="Proteomes" id="UP000001593">
    <property type="component" value="Unassembled WGS sequence"/>
</dbReference>
<dbReference type="GO" id="GO:0016020">
    <property type="term" value="C:membrane"/>
    <property type="evidence" value="ECO:0007669"/>
    <property type="project" value="UniProtKB-SubCell"/>
</dbReference>
<dbReference type="SMART" id="SM00209">
    <property type="entry name" value="TSP1"/>
    <property type="match status" value="5"/>
</dbReference>
<proteinExistence type="predicted"/>
<dbReference type="Gene3D" id="2.20.100.10">
    <property type="entry name" value="Thrombospondin type-1 (TSP1) repeat"/>
    <property type="match status" value="4"/>
</dbReference>
<dbReference type="FunFam" id="2.20.100.10:FF:000007">
    <property type="entry name" value="Thrombospondin 1"/>
    <property type="match status" value="4"/>
</dbReference>
<dbReference type="InterPro" id="IPR036465">
    <property type="entry name" value="vWFA_dom_sf"/>
</dbReference>
<evidence type="ECO:0000313" key="13">
    <source>
        <dbReference type="Proteomes" id="UP000001593"/>
    </source>
</evidence>